<sequence>MDDKISQLPDDLLLKVLLFLPTKVAASTSILSKRWEFLWMWLSKLEYNSIEEKNYDCEERRNLQNFIDLNLPLHRAPVIESFCLKFSKGSYRSFKPTVIKMWVLIAVSRCLRELSLDLFACTSWPTCLPSSLYTCKSLVILKLIDKIFVDVPRMACLPSLKTLFLRRVTYSNENSLHQLLSSCPVLEDLVLERGDGLRNPGIDKWRVIVPSLQRLTIKISRCSNFDEVVINTPSLKYFKVTDYKEEYVSENDDDRYSFKFKDMPQLEEADIDSTYPDIDKFVKSIKFVKRLSLCIIVNAEEDLYPEGIVFNHLEHLKLCPCHSNWSKLLVRLLKDSPNLRELEVSLNDDH</sequence>
<dbReference type="InterPro" id="IPR055411">
    <property type="entry name" value="LRR_FXL15/At3g58940/PEG3-like"/>
</dbReference>
<dbReference type="Pfam" id="PF00646">
    <property type="entry name" value="F-box"/>
    <property type="match status" value="1"/>
</dbReference>
<feature type="domain" description="F-box/LRR-repeat protein 15/At3g58940/PEG3-like LRR" evidence="2">
    <location>
        <begin position="101"/>
        <end position="240"/>
    </location>
</feature>
<name>A0ABD1BU45_CARAN</name>
<dbReference type="InterPro" id="IPR001810">
    <property type="entry name" value="F-box_dom"/>
</dbReference>
<dbReference type="InterPro" id="IPR036047">
    <property type="entry name" value="F-box-like_dom_sf"/>
</dbReference>
<keyword evidence="4" id="KW-1185">Reference proteome</keyword>
<evidence type="ECO:0000313" key="3">
    <source>
        <dbReference type="EMBL" id="KAL1220636.1"/>
    </source>
</evidence>
<organism evidence="3 4">
    <name type="scientific">Cardamine amara subsp. amara</name>
    <dbReference type="NCBI Taxonomy" id="228776"/>
    <lineage>
        <taxon>Eukaryota</taxon>
        <taxon>Viridiplantae</taxon>
        <taxon>Streptophyta</taxon>
        <taxon>Embryophyta</taxon>
        <taxon>Tracheophyta</taxon>
        <taxon>Spermatophyta</taxon>
        <taxon>Magnoliopsida</taxon>
        <taxon>eudicotyledons</taxon>
        <taxon>Gunneridae</taxon>
        <taxon>Pentapetalae</taxon>
        <taxon>rosids</taxon>
        <taxon>malvids</taxon>
        <taxon>Brassicales</taxon>
        <taxon>Brassicaceae</taxon>
        <taxon>Cardamineae</taxon>
        <taxon>Cardamine</taxon>
    </lineage>
</organism>
<reference evidence="3 4" key="1">
    <citation type="submission" date="2024-04" db="EMBL/GenBank/DDBJ databases">
        <title>Genome assembly C_amara_ONT_v2.</title>
        <authorList>
            <person name="Yant L."/>
            <person name="Moore C."/>
            <person name="Slenker M."/>
        </authorList>
    </citation>
    <scope>NUCLEOTIDE SEQUENCE [LARGE SCALE GENOMIC DNA]</scope>
    <source>
        <tissue evidence="3">Leaf</tissue>
    </source>
</reference>
<dbReference type="Pfam" id="PF24758">
    <property type="entry name" value="LRR_At5g56370"/>
    <property type="match status" value="1"/>
</dbReference>
<evidence type="ECO:0000313" key="4">
    <source>
        <dbReference type="Proteomes" id="UP001558713"/>
    </source>
</evidence>
<protein>
    <submittedName>
        <fullName evidence="3">F-box/LRR-repeat protein</fullName>
    </submittedName>
</protein>
<dbReference type="Proteomes" id="UP001558713">
    <property type="component" value="Unassembled WGS sequence"/>
</dbReference>
<dbReference type="Gene3D" id="3.80.10.10">
    <property type="entry name" value="Ribonuclease Inhibitor"/>
    <property type="match status" value="1"/>
</dbReference>
<dbReference type="PANTHER" id="PTHR31900">
    <property type="entry name" value="F-BOX/RNI SUPERFAMILY PROTEIN-RELATED"/>
    <property type="match status" value="1"/>
</dbReference>
<dbReference type="EMBL" id="JBANAX010000150">
    <property type="protein sequence ID" value="KAL1220636.1"/>
    <property type="molecule type" value="Genomic_DNA"/>
</dbReference>
<dbReference type="PANTHER" id="PTHR31900:SF28">
    <property type="entry name" value="FBD DOMAIN-CONTAINING PROTEIN"/>
    <property type="match status" value="1"/>
</dbReference>
<feature type="domain" description="F-box" evidence="1">
    <location>
        <begin position="5"/>
        <end position="44"/>
    </location>
</feature>
<proteinExistence type="predicted"/>
<dbReference type="InterPro" id="IPR032675">
    <property type="entry name" value="LRR_dom_sf"/>
</dbReference>
<dbReference type="InterPro" id="IPR050232">
    <property type="entry name" value="FBL13/AtMIF1-like"/>
</dbReference>
<accession>A0ABD1BU45</accession>
<evidence type="ECO:0000259" key="1">
    <source>
        <dbReference type="Pfam" id="PF00646"/>
    </source>
</evidence>
<dbReference type="SUPFAM" id="SSF52047">
    <property type="entry name" value="RNI-like"/>
    <property type="match status" value="1"/>
</dbReference>
<dbReference type="SUPFAM" id="SSF81383">
    <property type="entry name" value="F-box domain"/>
    <property type="match status" value="1"/>
</dbReference>
<gene>
    <name evidence="3" type="ORF">V5N11_003340</name>
</gene>
<dbReference type="AlphaFoldDB" id="A0ABD1BU45"/>
<comment type="caution">
    <text evidence="3">The sequence shown here is derived from an EMBL/GenBank/DDBJ whole genome shotgun (WGS) entry which is preliminary data.</text>
</comment>
<evidence type="ECO:0000259" key="2">
    <source>
        <dbReference type="Pfam" id="PF24758"/>
    </source>
</evidence>